<dbReference type="GeneID" id="71415623"/>
<dbReference type="InterPro" id="IPR032675">
    <property type="entry name" value="LRR_dom_sf"/>
</dbReference>
<evidence type="ECO:0000256" key="1">
    <source>
        <dbReference type="ARBA" id="ARBA00022737"/>
    </source>
</evidence>
<evidence type="ECO:0000313" key="7">
    <source>
        <dbReference type="Proteomes" id="UP000017118"/>
    </source>
</evidence>
<dbReference type="SUPFAM" id="SSF52058">
    <property type="entry name" value="L domain-like"/>
    <property type="match status" value="2"/>
</dbReference>
<dbReference type="Gene3D" id="2.60.40.10">
    <property type="entry name" value="Immunoglobulins"/>
    <property type="match status" value="2"/>
</dbReference>
<feature type="chain" id="PRO_5038345219" evidence="4">
    <location>
        <begin position="22"/>
        <end position="1934"/>
    </location>
</feature>
<dbReference type="PROSITE" id="PS50835">
    <property type="entry name" value="IG_LIKE"/>
    <property type="match status" value="1"/>
</dbReference>
<dbReference type="KEGG" id="csb:CLSA_c40930"/>
<dbReference type="SMART" id="SM00409">
    <property type="entry name" value="IG"/>
    <property type="match status" value="3"/>
</dbReference>
<dbReference type="HOGENOM" id="CLU_235123_0_0_9"/>
<dbReference type="SMART" id="SM00060">
    <property type="entry name" value="FN3"/>
    <property type="match status" value="2"/>
</dbReference>
<evidence type="ECO:0000256" key="2">
    <source>
        <dbReference type="PROSITE-ProRule" id="PRU00591"/>
    </source>
</evidence>
<dbReference type="InterPro" id="IPR053139">
    <property type="entry name" value="Surface_bspA-like"/>
</dbReference>
<reference evidence="6 7" key="1">
    <citation type="journal article" date="2013" name="Genome Announc.">
        <title>Complete Genome Sequence of the Solvent Producer Clostridium saccharobutylicum NCP262 (DSM 13864).</title>
        <authorList>
            <person name="Poehlein A."/>
            <person name="Hartwich K."/>
            <person name="Krabben P."/>
            <person name="Ehrenreich A."/>
            <person name="Liebl W."/>
            <person name="Durre P."/>
            <person name="Gottschalk G."/>
            <person name="Daniel R."/>
        </authorList>
    </citation>
    <scope>NUCLEOTIDE SEQUENCE [LARGE SCALE GENOMIC DNA]</scope>
    <source>
        <strain evidence="6">DSM 13864</strain>
    </source>
</reference>
<feature type="signal peptide" evidence="4">
    <location>
        <begin position="1"/>
        <end position="21"/>
    </location>
</feature>
<dbReference type="SUPFAM" id="SSF49373">
    <property type="entry name" value="Invasin/intimin cell-adhesion fragments"/>
    <property type="match status" value="1"/>
</dbReference>
<protein>
    <submittedName>
        <fullName evidence="6">S-layer domain-containing protein</fullName>
    </submittedName>
</protein>
<dbReference type="InterPro" id="IPR003343">
    <property type="entry name" value="Big_2"/>
</dbReference>
<dbReference type="Pfam" id="PF07532">
    <property type="entry name" value="Big_4"/>
    <property type="match status" value="3"/>
</dbReference>
<dbReference type="Pfam" id="PF13306">
    <property type="entry name" value="LRR_5"/>
    <property type="match status" value="2"/>
</dbReference>
<feature type="repeat" description="Cell wall-binding" evidence="2">
    <location>
        <begin position="1897"/>
        <end position="1916"/>
    </location>
</feature>
<sequence length="1934" mass="200361">MKSKKLKQLIATVMIATTVAATVPTINPIAVFASSDVAYTEDQATAAGFTFSTGVDGSYKITGYTGTSKNVIIPSQIDGISVTSIGDDAFRNWSSLTSITIPSSVTSIGNSAFSRCSGLTSITIPSSVTSIGNSAFYGCSGLTSITIPSSVTSIGIGTFSGCSGLTSITIPSSVTSIGNGAFSGCSGLTSITIPSSVTSIAMDTFDFCSGLTSITIPSSVTSIGIAAFYGCSGLTSITIPSSVTSIENGAFYGCSGLTSITIPSSVTSIGNAAFYGCNSLKSITIPDSVTSIGNVAFGNISNNAIFYVPDLTIAEEVKSYKTGNIQIILPVALTLGQKTATTATVSFPAQTGATSVKLQQSADVGTTWSDAATGTLDATSTSATVTGLTASTSYKFRLVMNDAFYGSSLDVTTDAGQAPGINSVSVTPATSSVEQGHTEQLTATVDATGGADQSVTWSSSDTNNKVTVDANGLVSVAADAQPGDYTITATSTVDGTKKGTATLTVHGFKFALNGNECQITGYTGTSTDITIPSQIGGKSVTSIGNYAFNDCINLISITIPNSITSIGDSAFLGCVGLTSITIPNSVTSIGASAFTYCMGLTSITIPDSITSIGTSAFSYINNDAIFYVPDLARAGYVQSYKTNSNNIQIILPSVPLTLGQKTATTATVSFPAQTGATSVKLQQSADGGTTWSDAATGALDASSTSATVTGLTVSTSYKFRLVMNDAFYGSSLDVTTDTAATTAYTVAAAAASSSPTAGVDNVVTLTVKDSTGSTDTTFTGTKPVTVSGYTAAPNGSYGSLNYNQITQASTTRNLNFLNGVATLNLRLTNAAEQNIVFSVEGVNTPDAEAISITPVPAEAEKETLTQDITAPSSNGGRFAQQPIVTITDFYGNICTNDSTTQVYVSKFGEGDWTLTGTTRATVNNGIARFDDLGATNEAAVTGAKLEFGLSDVGISSGSVNLPAPAATPVVNSVTVTPATASVVQGYTKQLAATVDATGGAAQTVTWSSSDTNGKVAVDPTTGLVTVAADAEPGDYTITATSTVDGTKTGAATITVTAAPAAPVAPSITTQPSDKTVTTGNNTSFTVEASGSSLTYQWKVDKGDGNGFVDVVNDSIYSGATTDILNLTNATVEMNNYKYEVVASGITGSPVTSNVAKLTVNPAEPNEVSVTEVSPIDSITVDNGTTRDDLDLPDTVDVTLSDSTTTSAQVRWGDATPEYDGGTAGTYVFTGRLRLPDGITNPTNLKASVAVNVRTAENGTTPAAVTVESVESLDNITVDNGTERSDIDLPDTVDVTLSDSTTTSAQVRWEDATPEYNGDRAGTYIFTGRLRLPDGITNPTNLKASVAVNVRTAENGTTPAAVTVESVESLDNITVDNGTERSDINLPETVTIDLSNNTTTSAAVSWDYDGANYDGDRAGTYRFVGEFELPDGVTNPNNLQASANVIVGAANTNTIGVPSGVRIEGTPKVGDILTSQLIGEDGNAFTTSATVTYKWYRLDNSNSEFSHEIGTGKTYKLTSGDVNKYIGVRAEYEDVSFNNKVGKILRNTSDNNSHSSSHKHSNSSATSNTSSTKQIAVNVTDGTSHNTISQTVIEQTAASNGTKTDKVTYTADKARETISALASQGKDTARIVAADSDSAVLETQVNIPNDTLSALSSGNVNLEIETNGAIVSIPKEGVQDVAASGQLNGDLYFRVVPIKDEVKQAGIKTTADKEAAVKAVAGNDGVQVLGTPMTIETNIGQRPVDITLPLTGINLPTDPAQRQAFLNDLGIFIEHSDGEKVLEKGAVVDYGNGVYGLKFRTPKFSDFTIVKLNENTKVKAGWKFDNGSWYFIKNDGTMEKGWHKSENGEWTYDGQDTVGQWFHLDANGKLTTGWLKDTDGNWYYLCDGSDYGALGVMKTGWQIIDSKWYYFNSNGTMASDTVIDGYALGNDGALI</sequence>
<dbReference type="PANTHER" id="PTHR45661:SF3">
    <property type="entry name" value="IG-LIKE DOMAIN-CONTAINING PROTEIN"/>
    <property type="match status" value="1"/>
</dbReference>
<evidence type="ECO:0000313" key="6">
    <source>
        <dbReference type="EMBL" id="AGX45053.1"/>
    </source>
</evidence>
<gene>
    <name evidence="6" type="ORF">CLSA_c40930</name>
</gene>
<dbReference type="Gene3D" id="3.80.10.10">
    <property type="entry name" value="Ribonuclease Inhibitor"/>
    <property type="match status" value="4"/>
</dbReference>
<evidence type="ECO:0000259" key="5">
    <source>
        <dbReference type="PROSITE" id="PS50835"/>
    </source>
</evidence>
<evidence type="ECO:0000256" key="3">
    <source>
        <dbReference type="SAM" id="MobiDB-lite"/>
    </source>
</evidence>
<dbReference type="Pfam" id="PF02368">
    <property type="entry name" value="Big_2"/>
    <property type="match status" value="2"/>
</dbReference>
<feature type="compositionally biased region" description="Low complexity" evidence="3">
    <location>
        <begin position="1561"/>
        <end position="1571"/>
    </location>
</feature>
<dbReference type="InterPro" id="IPR007110">
    <property type="entry name" value="Ig-like_dom"/>
</dbReference>
<dbReference type="InterPro" id="IPR008964">
    <property type="entry name" value="Invasin/intimin_cell_adhesion"/>
</dbReference>
<dbReference type="SUPFAM" id="SSF48726">
    <property type="entry name" value="Immunoglobulin"/>
    <property type="match status" value="1"/>
</dbReference>
<dbReference type="Gene3D" id="2.60.40.1080">
    <property type="match status" value="2"/>
</dbReference>
<dbReference type="eggNOG" id="COG1361">
    <property type="taxonomic scope" value="Bacteria"/>
</dbReference>
<dbReference type="eggNOG" id="COG3391">
    <property type="taxonomic scope" value="Bacteria"/>
</dbReference>
<dbReference type="Gene3D" id="2.10.270.10">
    <property type="entry name" value="Cholin Binding"/>
    <property type="match status" value="1"/>
</dbReference>
<feature type="repeat" description="Cell wall-binding" evidence="2">
    <location>
        <begin position="1818"/>
        <end position="1837"/>
    </location>
</feature>
<keyword evidence="1" id="KW-0677">Repeat</keyword>
<dbReference type="InterPro" id="IPR013783">
    <property type="entry name" value="Ig-like_fold"/>
</dbReference>
<name>U5MWZ4_CLOSA</name>
<dbReference type="PROSITE" id="PS51170">
    <property type="entry name" value="CW"/>
    <property type="match status" value="2"/>
</dbReference>
<accession>U5MWZ4</accession>
<feature type="region of interest" description="Disordered" evidence="3">
    <location>
        <begin position="1545"/>
        <end position="1571"/>
    </location>
</feature>
<dbReference type="SMART" id="SM00635">
    <property type="entry name" value="BID_2"/>
    <property type="match status" value="2"/>
</dbReference>
<dbReference type="SUPFAM" id="SSF69360">
    <property type="entry name" value="Cell wall binding repeat"/>
    <property type="match status" value="1"/>
</dbReference>
<proteinExistence type="predicted"/>
<dbReference type="InterPro" id="IPR003961">
    <property type="entry name" value="FN3_dom"/>
</dbReference>
<dbReference type="RefSeq" id="WP_022749751.1">
    <property type="nucleotide sequence ID" value="NC_022571.1"/>
</dbReference>
<keyword evidence="4" id="KW-0732">Signal</keyword>
<organism evidence="6 7">
    <name type="scientific">Clostridium saccharobutylicum DSM 13864</name>
    <dbReference type="NCBI Taxonomy" id="1345695"/>
    <lineage>
        <taxon>Bacteria</taxon>
        <taxon>Bacillati</taxon>
        <taxon>Bacillota</taxon>
        <taxon>Clostridia</taxon>
        <taxon>Eubacteriales</taxon>
        <taxon>Clostridiaceae</taxon>
        <taxon>Clostridium</taxon>
    </lineage>
</organism>
<dbReference type="PANTHER" id="PTHR45661">
    <property type="entry name" value="SURFACE ANTIGEN"/>
    <property type="match status" value="1"/>
</dbReference>
<dbReference type="eggNOG" id="COG5492">
    <property type="taxonomic scope" value="Bacteria"/>
</dbReference>
<feature type="domain" description="Ig-like" evidence="5">
    <location>
        <begin position="1065"/>
        <end position="1158"/>
    </location>
</feature>
<keyword evidence="7" id="KW-1185">Reference proteome</keyword>
<dbReference type="eggNOG" id="COG3291">
    <property type="taxonomic scope" value="Bacteria"/>
</dbReference>
<dbReference type="InterPro" id="IPR011081">
    <property type="entry name" value="Big_4"/>
</dbReference>
<dbReference type="Gene3D" id="2.60.40.2700">
    <property type="match status" value="1"/>
</dbReference>
<dbReference type="PATRIC" id="fig|1345695.3.peg.4080"/>
<evidence type="ECO:0000256" key="4">
    <source>
        <dbReference type="SAM" id="SignalP"/>
    </source>
</evidence>
<dbReference type="EMBL" id="CP006721">
    <property type="protein sequence ID" value="AGX45053.1"/>
    <property type="molecule type" value="Genomic_DNA"/>
</dbReference>
<dbReference type="Pfam" id="PF19127">
    <property type="entry name" value="Choline_bind_3"/>
    <property type="match status" value="1"/>
</dbReference>
<dbReference type="InterPro" id="IPR036179">
    <property type="entry name" value="Ig-like_dom_sf"/>
</dbReference>
<dbReference type="eggNOG" id="COG5263">
    <property type="taxonomic scope" value="Bacteria"/>
</dbReference>
<dbReference type="Pfam" id="PF01473">
    <property type="entry name" value="Choline_bind_1"/>
    <property type="match status" value="2"/>
</dbReference>
<dbReference type="Proteomes" id="UP000017118">
    <property type="component" value="Chromosome"/>
</dbReference>
<dbReference type="InterPro" id="IPR003599">
    <property type="entry name" value="Ig_sub"/>
</dbReference>
<dbReference type="InterPro" id="IPR018337">
    <property type="entry name" value="Cell_wall/Cho-bd_repeat"/>
</dbReference>
<dbReference type="OrthoDB" id="1939004at2"/>
<dbReference type="InterPro" id="IPR026906">
    <property type="entry name" value="LRR_5"/>
</dbReference>